<evidence type="ECO:0000313" key="12">
    <source>
        <dbReference type="Proteomes" id="UP000614469"/>
    </source>
</evidence>
<keyword evidence="7" id="KW-0057">Aromatic amino acid biosynthesis</keyword>
<evidence type="ECO:0000256" key="7">
    <source>
        <dbReference type="HAMAP-Rule" id="MF_00169"/>
    </source>
</evidence>
<dbReference type="PIRSF" id="PIRSF001399">
    <property type="entry name" value="DHquinase_II"/>
    <property type="match status" value="1"/>
</dbReference>
<dbReference type="EMBL" id="JACNJN010000212">
    <property type="protein sequence ID" value="MBC8336928.1"/>
    <property type="molecule type" value="Genomic_DNA"/>
</dbReference>
<evidence type="ECO:0000256" key="4">
    <source>
        <dbReference type="ARBA" id="ARBA00011193"/>
    </source>
</evidence>
<evidence type="ECO:0000256" key="3">
    <source>
        <dbReference type="ARBA" id="ARBA00011037"/>
    </source>
</evidence>
<dbReference type="CDD" id="cd00466">
    <property type="entry name" value="DHQase_II"/>
    <property type="match status" value="1"/>
</dbReference>
<dbReference type="Proteomes" id="UP000614469">
    <property type="component" value="Unassembled WGS sequence"/>
</dbReference>
<name>A0A8J6THD0_9CHLR</name>
<protein>
    <recommendedName>
        <fullName evidence="5 7">3-dehydroquinate dehydratase</fullName>
        <shortName evidence="7">3-dehydroquinase</shortName>
        <ecNumber evidence="5 7">4.2.1.10</ecNumber>
    </recommendedName>
    <alternativeName>
        <fullName evidence="7">Type II DHQase</fullName>
    </alternativeName>
</protein>
<comment type="subunit">
    <text evidence="4 7">Homododecamer.</text>
</comment>
<evidence type="ECO:0000256" key="2">
    <source>
        <dbReference type="ARBA" id="ARBA00004902"/>
    </source>
</evidence>
<dbReference type="GO" id="GO:0009073">
    <property type="term" value="P:aromatic amino acid family biosynthetic process"/>
    <property type="evidence" value="ECO:0007669"/>
    <property type="project" value="UniProtKB-KW"/>
</dbReference>
<dbReference type="GO" id="GO:0019631">
    <property type="term" value="P:quinate catabolic process"/>
    <property type="evidence" value="ECO:0007669"/>
    <property type="project" value="TreeGrafter"/>
</dbReference>
<evidence type="ECO:0000256" key="9">
    <source>
        <dbReference type="PIRSR" id="PIRSR001399-2"/>
    </source>
</evidence>
<dbReference type="NCBIfam" id="NF003805">
    <property type="entry name" value="PRK05395.1-2"/>
    <property type="match status" value="1"/>
</dbReference>
<feature type="active site" description="Proton donor" evidence="7 8">
    <location>
        <position position="100"/>
    </location>
</feature>
<dbReference type="NCBIfam" id="NF003807">
    <property type="entry name" value="PRK05395.1-4"/>
    <property type="match status" value="1"/>
</dbReference>
<evidence type="ECO:0000256" key="5">
    <source>
        <dbReference type="ARBA" id="ARBA00012060"/>
    </source>
</evidence>
<dbReference type="InterPro" id="IPR001874">
    <property type="entry name" value="DHquinase_II"/>
</dbReference>
<feature type="site" description="Transition state stabilizer" evidence="7 10">
    <location>
        <position position="18"/>
    </location>
</feature>
<keyword evidence="7" id="KW-0028">Amino-acid biosynthesis</keyword>
<feature type="binding site" evidence="7 9">
    <location>
        <position position="74"/>
    </location>
    <ligand>
        <name>substrate</name>
    </ligand>
</feature>
<feature type="active site" description="Proton acceptor" evidence="7 8">
    <location>
        <position position="23"/>
    </location>
</feature>
<dbReference type="Pfam" id="PF01220">
    <property type="entry name" value="DHquinase_II"/>
    <property type="match status" value="1"/>
</dbReference>
<dbReference type="PANTHER" id="PTHR21272">
    <property type="entry name" value="CATABOLIC 3-DEHYDROQUINASE"/>
    <property type="match status" value="1"/>
</dbReference>
<dbReference type="UniPathway" id="UPA00053">
    <property type="reaction ID" value="UER00086"/>
</dbReference>
<proteinExistence type="inferred from homology"/>
<evidence type="ECO:0000256" key="10">
    <source>
        <dbReference type="PIRSR" id="PIRSR001399-3"/>
    </source>
</evidence>
<dbReference type="Gene3D" id="3.40.50.9100">
    <property type="entry name" value="Dehydroquinase, class II"/>
    <property type="match status" value="1"/>
</dbReference>
<sequence length="143" mass="15409">MTTLLVLHGPNLNLLGTREPEIYGDLTLAEIDQKLAEAASAKDVEIYSIQSNSEGALVDALQEAAKKADGVIFNPAGYTHTSVALRDAVAAIGIPVIEVHLSNVYAREEFRKQSLIAPVCLGKITGFGWMSYRLALEALIERG</sequence>
<dbReference type="GO" id="GO:0003855">
    <property type="term" value="F:3-dehydroquinate dehydratase activity"/>
    <property type="evidence" value="ECO:0007669"/>
    <property type="project" value="UniProtKB-UniRule"/>
</dbReference>
<dbReference type="SUPFAM" id="SSF52304">
    <property type="entry name" value="Type II 3-dehydroquinate dehydratase"/>
    <property type="match status" value="1"/>
</dbReference>
<gene>
    <name evidence="7 11" type="primary">aroQ</name>
    <name evidence="11" type="ORF">H8E29_16860</name>
</gene>
<comment type="catalytic activity">
    <reaction evidence="1 7">
        <text>3-dehydroquinate = 3-dehydroshikimate + H2O</text>
        <dbReference type="Rhea" id="RHEA:21096"/>
        <dbReference type="ChEBI" id="CHEBI:15377"/>
        <dbReference type="ChEBI" id="CHEBI:16630"/>
        <dbReference type="ChEBI" id="CHEBI:32364"/>
        <dbReference type="EC" id="4.2.1.10"/>
    </reaction>
</comment>
<reference evidence="11 12" key="1">
    <citation type="submission" date="2020-08" db="EMBL/GenBank/DDBJ databases">
        <title>Bridging the membrane lipid divide: bacteria of the FCB group superphylum have the potential to synthesize archaeal ether lipids.</title>
        <authorList>
            <person name="Villanueva L."/>
            <person name="Von Meijenfeldt F.A.B."/>
            <person name="Westbye A.B."/>
            <person name="Yadav S."/>
            <person name="Hopmans E.C."/>
            <person name="Dutilh B.E."/>
            <person name="Sinninghe Damste J.S."/>
        </authorList>
    </citation>
    <scope>NUCLEOTIDE SEQUENCE [LARGE SCALE GENOMIC DNA]</scope>
    <source>
        <strain evidence="11">NIOZ-UU36</strain>
    </source>
</reference>
<evidence type="ECO:0000256" key="6">
    <source>
        <dbReference type="ARBA" id="ARBA00023239"/>
    </source>
</evidence>
<feature type="binding site" evidence="7 9">
    <location>
        <position position="87"/>
    </location>
    <ligand>
        <name>substrate</name>
    </ligand>
</feature>
<evidence type="ECO:0000313" key="11">
    <source>
        <dbReference type="EMBL" id="MBC8336928.1"/>
    </source>
</evidence>
<comment type="function">
    <text evidence="7">Catalyzes a trans-dehydration via an enolate intermediate.</text>
</comment>
<dbReference type="EC" id="4.2.1.10" evidence="5 7"/>
<dbReference type="PANTHER" id="PTHR21272:SF3">
    <property type="entry name" value="CATABOLIC 3-DEHYDROQUINASE"/>
    <property type="match status" value="1"/>
</dbReference>
<dbReference type="GO" id="GO:0008652">
    <property type="term" value="P:amino acid biosynthetic process"/>
    <property type="evidence" value="ECO:0007669"/>
    <property type="project" value="UniProtKB-KW"/>
</dbReference>
<dbReference type="GO" id="GO:0009423">
    <property type="term" value="P:chorismate biosynthetic process"/>
    <property type="evidence" value="ECO:0007669"/>
    <property type="project" value="UniProtKB-UniRule"/>
</dbReference>
<organism evidence="11 12">
    <name type="scientific">Candidatus Desulfolinea nitratireducens</name>
    <dbReference type="NCBI Taxonomy" id="2841698"/>
    <lineage>
        <taxon>Bacteria</taxon>
        <taxon>Bacillati</taxon>
        <taxon>Chloroflexota</taxon>
        <taxon>Anaerolineae</taxon>
        <taxon>Anaerolineales</taxon>
        <taxon>Anaerolineales incertae sedis</taxon>
        <taxon>Candidatus Desulfolinea</taxon>
    </lineage>
</organism>
<dbReference type="AlphaFoldDB" id="A0A8J6THD0"/>
<keyword evidence="6 7" id="KW-0456">Lyase</keyword>
<dbReference type="NCBIfam" id="NF003806">
    <property type="entry name" value="PRK05395.1-3"/>
    <property type="match status" value="1"/>
</dbReference>
<dbReference type="PROSITE" id="PS01029">
    <property type="entry name" value="DEHYDROQUINASE_II"/>
    <property type="match status" value="1"/>
</dbReference>
<dbReference type="HAMAP" id="MF_00169">
    <property type="entry name" value="AroQ"/>
    <property type="match status" value="1"/>
</dbReference>
<comment type="similarity">
    <text evidence="3 7">Belongs to the type-II 3-dehydroquinase family.</text>
</comment>
<comment type="pathway">
    <text evidence="2 7">Metabolic intermediate biosynthesis; chorismate biosynthesis; chorismate from D-erythrose 4-phosphate and phosphoenolpyruvate: step 3/7.</text>
</comment>
<dbReference type="InterPro" id="IPR018509">
    <property type="entry name" value="DHquinase_II_CS"/>
</dbReference>
<comment type="caution">
    <text evidence="11">The sequence shown here is derived from an EMBL/GenBank/DDBJ whole genome shotgun (WGS) entry which is preliminary data.</text>
</comment>
<dbReference type="NCBIfam" id="TIGR01088">
    <property type="entry name" value="aroQ"/>
    <property type="match status" value="1"/>
</dbReference>
<dbReference type="InterPro" id="IPR036441">
    <property type="entry name" value="DHquinase_II_sf"/>
</dbReference>
<feature type="binding site" evidence="7 9">
    <location>
        <position position="80"/>
    </location>
    <ligand>
        <name>substrate</name>
    </ligand>
</feature>
<feature type="binding site" evidence="7 9">
    <location>
        <begin position="101"/>
        <end position="102"/>
    </location>
    <ligand>
        <name>substrate</name>
    </ligand>
</feature>
<evidence type="ECO:0000256" key="1">
    <source>
        <dbReference type="ARBA" id="ARBA00001864"/>
    </source>
</evidence>
<evidence type="ECO:0000256" key="8">
    <source>
        <dbReference type="PIRSR" id="PIRSR001399-1"/>
    </source>
</evidence>
<feature type="binding site" evidence="7 9">
    <location>
        <position position="111"/>
    </location>
    <ligand>
        <name>substrate</name>
    </ligand>
</feature>
<accession>A0A8J6THD0</accession>